<proteinExistence type="predicted"/>
<dbReference type="RefSeq" id="WP_074538130.1">
    <property type="nucleotide sequence ID" value="NZ_FNBD01000004.1"/>
</dbReference>
<protein>
    <submittedName>
        <fullName evidence="3">Uncharacterized protein</fullName>
    </submittedName>
</protein>
<sequence length="253" mass="29378">MEVEDYKRKITHTDYGKGETGLQQYAHGVNKVITEKDFFRISKELLENDKRIYANDKYITLPTFSNYLPYIVGGVALAMIIMFLIPTDEEWTFMPIIIFSISCIAFVFFTVYFFTMPKKEQILNREDGLITFTGLLWQKNITMPFKNATFCYSTGGEDATGAFMLQVIRPTKGYTFEDFMIGAQSCYEDISLITWYLDKNRPLPPGDAFDEYSLQDFERRKTEGFPRPLYPSNISTPEATIEQQKEREKIGGW</sequence>
<feature type="transmembrane region" description="Helical" evidence="2">
    <location>
        <begin position="91"/>
        <end position="115"/>
    </location>
</feature>
<gene>
    <name evidence="3" type="ORF">SAMN04487992_104286</name>
</gene>
<feature type="region of interest" description="Disordered" evidence="1">
    <location>
        <begin position="223"/>
        <end position="253"/>
    </location>
</feature>
<keyword evidence="2" id="KW-1133">Transmembrane helix</keyword>
<evidence type="ECO:0000256" key="1">
    <source>
        <dbReference type="SAM" id="MobiDB-lite"/>
    </source>
</evidence>
<organism evidence="3 4">
    <name type="scientific">Cellulophaga baltica</name>
    <dbReference type="NCBI Taxonomy" id="76594"/>
    <lineage>
        <taxon>Bacteria</taxon>
        <taxon>Pseudomonadati</taxon>
        <taxon>Bacteroidota</taxon>
        <taxon>Flavobacteriia</taxon>
        <taxon>Flavobacteriales</taxon>
        <taxon>Flavobacteriaceae</taxon>
        <taxon>Cellulophaga</taxon>
    </lineage>
</organism>
<feature type="compositionally biased region" description="Polar residues" evidence="1">
    <location>
        <begin position="232"/>
        <end position="242"/>
    </location>
</feature>
<keyword evidence="2" id="KW-0472">Membrane</keyword>
<evidence type="ECO:0000313" key="4">
    <source>
        <dbReference type="Proteomes" id="UP000182114"/>
    </source>
</evidence>
<dbReference type="Proteomes" id="UP000182114">
    <property type="component" value="Unassembled WGS sequence"/>
</dbReference>
<feature type="compositionally biased region" description="Basic and acidic residues" evidence="1">
    <location>
        <begin position="243"/>
        <end position="253"/>
    </location>
</feature>
<dbReference type="AlphaFoldDB" id="A0A1G7GCD0"/>
<dbReference type="EMBL" id="FNBD01000004">
    <property type="protein sequence ID" value="SDE85802.1"/>
    <property type="molecule type" value="Genomic_DNA"/>
</dbReference>
<keyword evidence="2" id="KW-0812">Transmembrane</keyword>
<feature type="transmembrane region" description="Helical" evidence="2">
    <location>
        <begin position="67"/>
        <end position="85"/>
    </location>
</feature>
<reference evidence="4" key="1">
    <citation type="submission" date="2016-10" db="EMBL/GenBank/DDBJ databases">
        <authorList>
            <person name="Varghese N."/>
            <person name="Submissions S."/>
        </authorList>
    </citation>
    <scope>NUCLEOTIDE SEQUENCE [LARGE SCALE GENOMIC DNA]</scope>
    <source>
        <strain evidence="4">DSM 24729</strain>
    </source>
</reference>
<keyword evidence="4" id="KW-1185">Reference proteome</keyword>
<accession>A0A1G7GCD0</accession>
<name>A0A1G7GCD0_9FLAO</name>
<evidence type="ECO:0000256" key="2">
    <source>
        <dbReference type="SAM" id="Phobius"/>
    </source>
</evidence>
<evidence type="ECO:0000313" key="3">
    <source>
        <dbReference type="EMBL" id="SDE85802.1"/>
    </source>
</evidence>